<organism evidence="2 3">
    <name type="scientific">Actinomadura citrea</name>
    <dbReference type="NCBI Taxonomy" id="46158"/>
    <lineage>
        <taxon>Bacteria</taxon>
        <taxon>Bacillati</taxon>
        <taxon>Actinomycetota</taxon>
        <taxon>Actinomycetes</taxon>
        <taxon>Streptosporangiales</taxon>
        <taxon>Thermomonosporaceae</taxon>
        <taxon>Actinomadura</taxon>
    </lineage>
</organism>
<protein>
    <submittedName>
        <fullName evidence="2">Uncharacterized protein</fullName>
    </submittedName>
</protein>
<dbReference type="AlphaFoldDB" id="A0A7Y9GE69"/>
<evidence type="ECO:0000313" key="3">
    <source>
        <dbReference type="Proteomes" id="UP000591272"/>
    </source>
</evidence>
<comment type="caution">
    <text evidence="2">The sequence shown here is derived from an EMBL/GenBank/DDBJ whole genome shotgun (WGS) entry which is preliminary data.</text>
</comment>
<gene>
    <name evidence="2" type="ORF">BJ999_005134</name>
</gene>
<dbReference type="EMBL" id="JACCBT010000001">
    <property type="protein sequence ID" value="NYE14838.1"/>
    <property type="molecule type" value="Genomic_DNA"/>
</dbReference>
<proteinExistence type="predicted"/>
<feature type="compositionally biased region" description="Low complexity" evidence="1">
    <location>
        <begin position="116"/>
        <end position="133"/>
    </location>
</feature>
<dbReference type="Proteomes" id="UP000591272">
    <property type="component" value="Unassembled WGS sequence"/>
</dbReference>
<evidence type="ECO:0000256" key="1">
    <source>
        <dbReference type="SAM" id="MobiDB-lite"/>
    </source>
</evidence>
<feature type="compositionally biased region" description="Basic and acidic residues" evidence="1">
    <location>
        <begin position="135"/>
        <end position="151"/>
    </location>
</feature>
<keyword evidence="3" id="KW-1185">Reference proteome</keyword>
<name>A0A7Y9GE69_9ACTN</name>
<feature type="region of interest" description="Disordered" evidence="1">
    <location>
        <begin position="1"/>
        <end position="261"/>
    </location>
</feature>
<feature type="compositionally biased region" description="Basic and acidic residues" evidence="1">
    <location>
        <begin position="185"/>
        <end position="201"/>
    </location>
</feature>
<sequence>MNARQRPSAGLGGEGTGRRSASQRAHRVLGRGGRGFFPAGQVQRPQRGRGDRDGRWSRAQARAEPVATRRSAGGRPVSTDPRRRPPRRRVPTRTAGARPGGAVAHRRIATHSPATRAFPAGKGRAAGAGPPARLHARDALRDPPRADEQHDIGQMGGNPRKEAVRAAAATARDRTSPVRLSVQREIQDVHRSPSTLRERFTPRVLPGLRGRPDLAASGHRLLRQAERCGSPSRGFTGRRARPRSSGVRASRVPPRRRAPQR</sequence>
<accession>A0A7Y9GE69</accession>
<reference evidence="2 3" key="1">
    <citation type="submission" date="2020-07" db="EMBL/GenBank/DDBJ databases">
        <title>Sequencing the genomes of 1000 actinobacteria strains.</title>
        <authorList>
            <person name="Klenk H.-P."/>
        </authorList>
    </citation>
    <scope>NUCLEOTIDE SEQUENCE [LARGE SCALE GENOMIC DNA]</scope>
    <source>
        <strain evidence="2 3">DSM 43461</strain>
    </source>
</reference>
<feature type="compositionally biased region" description="Low complexity" evidence="1">
    <location>
        <begin position="243"/>
        <end position="252"/>
    </location>
</feature>
<evidence type="ECO:0000313" key="2">
    <source>
        <dbReference type="EMBL" id="NYE14838.1"/>
    </source>
</evidence>